<gene>
    <name evidence="9" type="ORF">DIC75_10380</name>
</gene>
<sequence length="255" mass="27612">MEPERGSISRNRPALRQRVRIALLIFSFVLMPVTFAYVSCPLITEGASQGIATGGLVVFALLFVGSLFFGRLWCGYLCPAGGLQEIYTLVNGRPVTAGWLNYLKYPIFLGIFGSIALAVYSAGGLSTIDLFYQTGNGISVDRPGAYALLYGQIAFITVFALLAGRRGFCHSFCPIAVMLIIGRKVRNLVGWPALHLAAAPDRCVDCGKCSETCPMSLDVRGMVRERRMENTECILCGGCVDACPEGAVGYAWRGR</sequence>
<keyword evidence="7" id="KW-0472">Membrane</keyword>
<keyword evidence="1" id="KW-0813">Transport</keyword>
<dbReference type="PANTHER" id="PTHR30176">
    <property type="entry name" value="FERREDOXIN-TYPE PROTEIN NAPH"/>
    <property type="match status" value="1"/>
</dbReference>
<evidence type="ECO:0000256" key="2">
    <source>
        <dbReference type="ARBA" id="ARBA00022485"/>
    </source>
</evidence>
<keyword evidence="4" id="KW-0249">Electron transport</keyword>
<accession>A0ABD4TGK3</accession>
<keyword evidence="7" id="KW-1133">Transmembrane helix</keyword>
<dbReference type="PANTHER" id="PTHR30176:SF3">
    <property type="entry name" value="FERREDOXIN-TYPE PROTEIN NAPH"/>
    <property type="match status" value="1"/>
</dbReference>
<evidence type="ECO:0000256" key="4">
    <source>
        <dbReference type="ARBA" id="ARBA00022982"/>
    </source>
</evidence>
<feature type="transmembrane region" description="Helical" evidence="7">
    <location>
        <begin position="107"/>
        <end position="132"/>
    </location>
</feature>
<dbReference type="Gene3D" id="3.30.70.20">
    <property type="match status" value="1"/>
</dbReference>
<dbReference type="GO" id="GO:0051539">
    <property type="term" value="F:4 iron, 4 sulfur cluster binding"/>
    <property type="evidence" value="ECO:0007669"/>
    <property type="project" value="UniProtKB-KW"/>
</dbReference>
<evidence type="ECO:0000313" key="10">
    <source>
        <dbReference type="Proteomes" id="UP001523230"/>
    </source>
</evidence>
<dbReference type="EMBL" id="QFDM01000003">
    <property type="protein sequence ID" value="MCM2466702.1"/>
    <property type="molecule type" value="Genomic_DNA"/>
</dbReference>
<feature type="domain" description="4Fe-4S ferredoxin-type" evidence="8">
    <location>
        <begin position="224"/>
        <end position="253"/>
    </location>
</feature>
<protein>
    <submittedName>
        <fullName evidence="9">4Fe-4S ferredoxin</fullName>
    </submittedName>
</protein>
<keyword evidence="7" id="KW-0812">Transmembrane</keyword>
<keyword evidence="5" id="KW-0408">Iron</keyword>
<evidence type="ECO:0000256" key="6">
    <source>
        <dbReference type="ARBA" id="ARBA00023014"/>
    </source>
</evidence>
<dbReference type="GO" id="GO:0016491">
    <property type="term" value="F:oxidoreductase activity"/>
    <property type="evidence" value="ECO:0007669"/>
    <property type="project" value="UniProtKB-ARBA"/>
</dbReference>
<keyword evidence="6" id="KW-0411">Iron-sulfur</keyword>
<dbReference type="InterPro" id="IPR051684">
    <property type="entry name" value="Electron_Trans/Redox"/>
</dbReference>
<dbReference type="Pfam" id="PF13237">
    <property type="entry name" value="Fer4_10"/>
    <property type="match status" value="1"/>
</dbReference>
<evidence type="ECO:0000313" key="9">
    <source>
        <dbReference type="EMBL" id="MCM2466702.1"/>
    </source>
</evidence>
<dbReference type="RefSeq" id="WP_250987976.1">
    <property type="nucleotide sequence ID" value="NZ_QFDM01000003.1"/>
</dbReference>
<evidence type="ECO:0000256" key="3">
    <source>
        <dbReference type="ARBA" id="ARBA00022723"/>
    </source>
</evidence>
<evidence type="ECO:0000256" key="1">
    <source>
        <dbReference type="ARBA" id="ARBA00022448"/>
    </source>
</evidence>
<feature type="transmembrane region" description="Helical" evidence="7">
    <location>
        <begin position="50"/>
        <end position="69"/>
    </location>
</feature>
<keyword evidence="3" id="KW-0479">Metal-binding</keyword>
<proteinExistence type="predicted"/>
<keyword evidence="10" id="KW-1185">Reference proteome</keyword>
<dbReference type="GO" id="GO:0046872">
    <property type="term" value="F:metal ion binding"/>
    <property type="evidence" value="ECO:0007669"/>
    <property type="project" value="UniProtKB-KW"/>
</dbReference>
<evidence type="ECO:0000259" key="8">
    <source>
        <dbReference type="PROSITE" id="PS51379"/>
    </source>
</evidence>
<dbReference type="InterPro" id="IPR017900">
    <property type="entry name" value="4Fe4S_Fe_S_CS"/>
</dbReference>
<keyword evidence="2" id="KW-0004">4Fe-4S</keyword>
<feature type="transmembrane region" description="Helical" evidence="7">
    <location>
        <begin position="21"/>
        <end position="44"/>
    </location>
</feature>
<dbReference type="Pfam" id="PF12801">
    <property type="entry name" value="Fer4_5"/>
    <property type="match status" value="2"/>
</dbReference>
<feature type="transmembrane region" description="Helical" evidence="7">
    <location>
        <begin position="144"/>
        <end position="163"/>
    </location>
</feature>
<evidence type="ECO:0000256" key="5">
    <source>
        <dbReference type="ARBA" id="ARBA00023004"/>
    </source>
</evidence>
<name>A0ABD4TGK3_9EURY</name>
<dbReference type="PROSITE" id="PS00198">
    <property type="entry name" value="4FE4S_FER_1"/>
    <property type="match status" value="1"/>
</dbReference>
<dbReference type="InterPro" id="IPR017896">
    <property type="entry name" value="4Fe4S_Fe-S-bd"/>
</dbReference>
<evidence type="ECO:0000256" key="7">
    <source>
        <dbReference type="SAM" id="Phobius"/>
    </source>
</evidence>
<feature type="domain" description="4Fe-4S ferredoxin-type" evidence="8">
    <location>
        <begin position="194"/>
        <end position="222"/>
    </location>
</feature>
<reference evidence="9 10" key="1">
    <citation type="submission" date="2018-05" db="EMBL/GenBank/DDBJ databases">
        <title>Isolation and characterization of genus Methanoculleus species and their viruses from deep sea marine sediment offshore southwestern Taiwan.</title>
        <authorList>
            <person name="Wei W.-H."/>
            <person name="Chen W.-C."/>
            <person name="Lai M.-C."/>
            <person name="Chen S.-C."/>
        </authorList>
    </citation>
    <scope>NUCLEOTIDE SEQUENCE [LARGE SCALE GENOMIC DNA]</scope>
    <source>
        <strain evidence="9 10">CWC-02</strain>
    </source>
</reference>
<dbReference type="Proteomes" id="UP001523230">
    <property type="component" value="Unassembled WGS sequence"/>
</dbReference>
<dbReference type="AlphaFoldDB" id="A0ABD4TGK3"/>
<organism evidence="9 10">
    <name type="scientific">Methanoculleus oceani</name>
    <dbReference type="NCBI Taxonomy" id="2184756"/>
    <lineage>
        <taxon>Archaea</taxon>
        <taxon>Methanobacteriati</taxon>
        <taxon>Methanobacteriota</taxon>
        <taxon>Stenosarchaea group</taxon>
        <taxon>Methanomicrobia</taxon>
        <taxon>Methanomicrobiales</taxon>
        <taxon>Methanomicrobiaceae</taxon>
        <taxon>Methanoculleus</taxon>
    </lineage>
</organism>
<dbReference type="PROSITE" id="PS51379">
    <property type="entry name" value="4FE4S_FER_2"/>
    <property type="match status" value="2"/>
</dbReference>
<dbReference type="SUPFAM" id="SSF54862">
    <property type="entry name" value="4Fe-4S ferredoxins"/>
    <property type="match status" value="1"/>
</dbReference>
<comment type="caution">
    <text evidence="9">The sequence shown here is derived from an EMBL/GenBank/DDBJ whole genome shotgun (WGS) entry which is preliminary data.</text>
</comment>